<keyword evidence="5 10" id="KW-0812">Transmembrane</keyword>
<dbReference type="SUPFAM" id="SSF141868">
    <property type="entry name" value="EAL domain-like"/>
    <property type="match status" value="1"/>
</dbReference>
<keyword evidence="6" id="KW-0378">Hydrolase</keyword>
<dbReference type="PROSITE" id="PS50883">
    <property type="entry name" value="EAL"/>
    <property type="match status" value="1"/>
</dbReference>
<evidence type="ECO:0000256" key="8">
    <source>
        <dbReference type="ARBA" id="ARBA00023136"/>
    </source>
</evidence>
<evidence type="ECO:0000256" key="3">
    <source>
        <dbReference type="ARBA" id="ARBA00022475"/>
    </source>
</evidence>
<dbReference type="STRING" id="1121863.GCA_000621185_02980"/>
<dbReference type="CDD" id="cd01948">
    <property type="entry name" value="EAL"/>
    <property type="match status" value="1"/>
</dbReference>
<dbReference type="RefSeq" id="WP_048888242.1">
    <property type="nucleotide sequence ID" value="NZ_LFEJ01000018.1"/>
</dbReference>
<protein>
    <recommendedName>
        <fullName evidence="2">cyclic-guanylate-specific phosphodiesterase</fullName>
        <ecNumber evidence="2">3.1.4.52</ecNumber>
    </recommendedName>
</protein>
<dbReference type="PATRIC" id="fig|1656095.3.peg.735"/>
<feature type="transmembrane region" description="Helical" evidence="10">
    <location>
        <begin position="239"/>
        <end position="262"/>
    </location>
</feature>
<evidence type="ECO:0000256" key="9">
    <source>
        <dbReference type="ARBA" id="ARBA00034290"/>
    </source>
</evidence>
<dbReference type="EMBL" id="LFEJ01000018">
    <property type="protein sequence ID" value="KMV33864.1"/>
    <property type="molecule type" value="Genomic_DNA"/>
</dbReference>
<dbReference type="Proteomes" id="UP000037315">
    <property type="component" value="Unassembled WGS sequence"/>
</dbReference>
<comment type="catalytic activity">
    <reaction evidence="9">
        <text>3',3'-c-di-GMP + H2O = 5'-phosphoguanylyl(3'-&gt;5')guanosine + H(+)</text>
        <dbReference type="Rhea" id="RHEA:24902"/>
        <dbReference type="ChEBI" id="CHEBI:15377"/>
        <dbReference type="ChEBI" id="CHEBI:15378"/>
        <dbReference type="ChEBI" id="CHEBI:58754"/>
        <dbReference type="ChEBI" id="CHEBI:58805"/>
        <dbReference type="EC" id="3.1.4.52"/>
    </reaction>
</comment>
<organism evidence="12 13">
    <name type="scientific">Franconibacter pulveris</name>
    <dbReference type="NCBI Taxonomy" id="435910"/>
    <lineage>
        <taxon>Bacteria</taxon>
        <taxon>Pseudomonadati</taxon>
        <taxon>Pseudomonadota</taxon>
        <taxon>Gammaproteobacteria</taxon>
        <taxon>Enterobacterales</taxon>
        <taxon>Enterobacteriaceae</taxon>
        <taxon>Franconibacter</taxon>
    </lineage>
</organism>
<feature type="domain" description="EAL" evidence="11">
    <location>
        <begin position="266"/>
        <end position="518"/>
    </location>
</feature>
<dbReference type="SMART" id="SM00052">
    <property type="entry name" value="EAL"/>
    <property type="match status" value="1"/>
</dbReference>
<evidence type="ECO:0000256" key="2">
    <source>
        <dbReference type="ARBA" id="ARBA00012282"/>
    </source>
</evidence>
<evidence type="ECO:0000256" key="10">
    <source>
        <dbReference type="SAM" id="Phobius"/>
    </source>
</evidence>
<name>A0A0J8Y8Z3_9ENTR</name>
<keyword evidence="4" id="KW-0973">c-di-GMP</keyword>
<comment type="caution">
    <text evidence="12">The sequence shown here is derived from an EMBL/GenBank/DDBJ whole genome shotgun (WGS) entry which is preliminary data.</text>
</comment>
<evidence type="ECO:0000256" key="4">
    <source>
        <dbReference type="ARBA" id="ARBA00022636"/>
    </source>
</evidence>
<keyword evidence="3" id="KW-1003">Cell membrane</keyword>
<proteinExistence type="predicted"/>
<evidence type="ECO:0000256" key="6">
    <source>
        <dbReference type="ARBA" id="ARBA00022801"/>
    </source>
</evidence>
<dbReference type="GO" id="GO:0071111">
    <property type="term" value="F:cyclic-guanylate-specific phosphodiesterase activity"/>
    <property type="evidence" value="ECO:0007669"/>
    <property type="project" value="UniProtKB-EC"/>
</dbReference>
<evidence type="ECO:0000256" key="7">
    <source>
        <dbReference type="ARBA" id="ARBA00022989"/>
    </source>
</evidence>
<dbReference type="InterPro" id="IPR035919">
    <property type="entry name" value="EAL_sf"/>
</dbReference>
<comment type="subcellular location">
    <subcellularLocation>
        <location evidence="1">Cell membrane</location>
        <topology evidence="1">Multi-pass membrane protein</topology>
    </subcellularLocation>
</comment>
<keyword evidence="7 10" id="KW-1133">Transmembrane helix</keyword>
<dbReference type="InterPro" id="IPR050706">
    <property type="entry name" value="Cyclic-di-GMP_PDE-like"/>
</dbReference>
<dbReference type="GO" id="GO:0005886">
    <property type="term" value="C:plasma membrane"/>
    <property type="evidence" value="ECO:0007669"/>
    <property type="project" value="UniProtKB-SubCell"/>
</dbReference>
<evidence type="ECO:0000313" key="12">
    <source>
        <dbReference type="EMBL" id="KMV33864.1"/>
    </source>
</evidence>
<evidence type="ECO:0000256" key="1">
    <source>
        <dbReference type="ARBA" id="ARBA00004651"/>
    </source>
</evidence>
<keyword evidence="8 10" id="KW-0472">Membrane</keyword>
<keyword evidence="13" id="KW-1185">Reference proteome</keyword>
<dbReference type="Gene3D" id="3.20.20.450">
    <property type="entry name" value="EAL domain"/>
    <property type="match status" value="1"/>
</dbReference>
<gene>
    <name evidence="12" type="ORF">ACH50_14220</name>
</gene>
<dbReference type="PANTHER" id="PTHR33121:SF79">
    <property type="entry name" value="CYCLIC DI-GMP PHOSPHODIESTERASE PDED-RELATED"/>
    <property type="match status" value="1"/>
</dbReference>
<dbReference type="InterPro" id="IPR024744">
    <property type="entry name" value="CSS-motif_dom"/>
</dbReference>
<evidence type="ECO:0000256" key="5">
    <source>
        <dbReference type="ARBA" id="ARBA00022692"/>
    </source>
</evidence>
<dbReference type="PANTHER" id="PTHR33121">
    <property type="entry name" value="CYCLIC DI-GMP PHOSPHODIESTERASE PDEF"/>
    <property type="match status" value="1"/>
</dbReference>
<dbReference type="Pfam" id="PF12792">
    <property type="entry name" value="CSS-motif"/>
    <property type="match status" value="1"/>
</dbReference>
<sequence length="518" mass="58124">MLRRINLTFSHMLVTLLAILSSLALILVVAQTIAWRLSEAKVEAFSTTVLERSVYLLRQAQGIAQQNARNDNTPPCSEADLSRLRSLLWNYQLIKDVGRVNQQGLICSVLWGRVTPPLPLMQKGEPTKQLAGATFLHLPVANGVEATALRRHGLIVFLSPFAFSRFESDPDTALFSALTMNKTGTERYFSVGRGADELSQALNGQSRWNYIVKKSCSPHYDLCAIAGAHAAGFFNESPIIIGFILFMSVFTGTLISLCWHFWRSKKTSLSARLQRALAQGRLSLVYQPVFEIQSGTMSGVEALLRWEDDDMGAISPEVFIPLAEETGLMRQITEYVTARAFSEMRELMQRHPFTLSINISLMDLLADDYLHFLSEQARLQGVTPGRVILEITERQGGDLENMSCAIARFKRAGFLIALDDFGTGYSTISWLSQLDVDEIKIDKSLSDSITTHSLNKTLLVNLILLLKSMPQKVVFEGLEEAEQVNYLRSHFPQSYGQGWWYSRPLDKISLQQFLISDK</sequence>
<accession>A0A0J8Y8Z3</accession>
<evidence type="ECO:0000313" key="13">
    <source>
        <dbReference type="Proteomes" id="UP000037315"/>
    </source>
</evidence>
<evidence type="ECO:0000259" key="11">
    <source>
        <dbReference type="PROSITE" id="PS50883"/>
    </source>
</evidence>
<dbReference type="EC" id="3.1.4.52" evidence="2"/>
<reference evidence="12 13" key="1">
    <citation type="submission" date="2015-06" db="EMBL/GenBank/DDBJ databases">
        <title>Genome sequencing of Cronobacter sp. strain DJ34 isolated from petroleum contaminated sludge of Duliajan Oil Fields, Assam, India.</title>
        <authorList>
            <person name="Pal S."/>
            <person name="Banerjee T.D."/>
            <person name="Roy A."/>
            <person name="Sar P."/>
            <person name="Kazy S.K."/>
        </authorList>
    </citation>
    <scope>NUCLEOTIDE SEQUENCE [LARGE SCALE GENOMIC DNA]</scope>
    <source>
        <strain evidence="12 13">DJ34</strain>
    </source>
</reference>
<dbReference type="Pfam" id="PF00563">
    <property type="entry name" value="EAL"/>
    <property type="match status" value="1"/>
</dbReference>
<dbReference type="AlphaFoldDB" id="A0A0J8Y8Z3"/>
<dbReference type="InterPro" id="IPR001633">
    <property type="entry name" value="EAL_dom"/>
</dbReference>